<evidence type="ECO:0000313" key="1">
    <source>
        <dbReference type="EMBL" id="KAF1992013.1"/>
    </source>
</evidence>
<evidence type="ECO:0000313" key="2">
    <source>
        <dbReference type="Proteomes" id="UP000800041"/>
    </source>
</evidence>
<dbReference type="AlphaFoldDB" id="A0A6G1HFQ8"/>
<keyword evidence="2" id="KW-1185">Reference proteome</keyword>
<proteinExistence type="predicted"/>
<dbReference type="Proteomes" id="UP000800041">
    <property type="component" value="Unassembled WGS sequence"/>
</dbReference>
<accession>A0A6G1HFQ8</accession>
<reference evidence="1" key="1">
    <citation type="journal article" date="2020" name="Stud. Mycol.">
        <title>101 Dothideomycetes genomes: a test case for predicting lifestyles and emergence of pathogens.</title>
        <authorList>
            <person name="Haridas S."/>
            <person name="Albert R."/>
            <person name="Binder M."/>
            <person name="Bloem J."/>
            <person name="Labutti K."/>
            <person name="Salamov A."/>
            <person name="Andreopoulos B."/>
            <person name="Baker S."/>
            <person name="Barry K."/>
            <person name="Bills G."/>
            <person name="Bluhm B."/>
            <person name="Cannon C."/>
            <person name="Castanera R."/>
            <person name="Culley D."/>
            <person name="Daum C."/>
            <person name="Ezra D."/>
            <person name="Gonzalez J."/>
            <person name="Henrissat B."/>
            <person name="Kuo A."/>
            <person name="Liang C."/>
            <person name="Lipzen A."/>
            <person name="Lutzoni F."/>
            <person name="Magnuson J."/>
            <person name="Mondo S."/>
            <person name="Nolan M."/>
            <person name="Ohm R."/>
            <person name="Pangilinan J."/>
            <person name="Park H.-J."/>
            <person name="Ramirez L."/>
            <person name="Alfaro M."/>
            <person name="Sun H."/>
            <person name="Tritt A."/>
            <person name="Yoshinaga Y."/>
            <person name="Zwiers L.-H."/>
            <person name="Turgeon B."/>
            <person name="Goodwin S."/>
            <person name="Spatafora J."/>
            <person name="Crous P."/>
            <person name="Grigoriev I."/>
        </authorList>
    </citation>
    <scope>NUCLEOTIDE SEQUENCE</scope>
    <source>
        <strain evidence="1">CBS 113979</strain>
    </source>
</reference>
<organism evidence="1 2">
    <name type="scientific">Aulographum hederae CBS 113979</name>
    <dbReference type="NCBI Taxonomy" id="1176131"/>
    <lineage>
        <taxon>Eukaryota</taxon>
        <taxon>Fungi</taxon>
        <taxon>Dikarya</taxon>
        <taxon>Ascomycota</taxon>
        <taxon>Pezizomycotina</taxon>
        <taxon>Dothideomycetes</taxon>
        <taxon>Pleosporomycetidae</taxon>
        <taxon>Aulographales</taxon>
        <taxon>Aulographaceae</taxon>
    </lineage>
</organism>
<name>A0A6G1HFQ8_9PEZI</name>
<dbReference type="EMBL" id="ML977138">
    <property type="protein sequence ID" value="KAF1992013.1"/>
    <property type="molecule type" value="Genomic_DNA"/>
</dbReference>
<sequence length="100" mass="10915">MSIAVTDGVLLLCFLLCFAVLIEIMRGGWGPIRGAGWWVNGEGHMAIGGFRYSSIKLPREFCAWWWRRVGVVWSGEGDDGAEGLWQSGLAGSALGLDWIA</sequence>
<protein>
    <submittedName>
        <fullName evidence="1">Uncharacterized protein</fullName>
    </submittedName>
</protein>
<gene>
    <name evidence="1" type="ORF">K402DRAFT_77300</name>
</gene>